<dbReference type="PANTHER" id="PTHR43783">
    <property type="entry name" value="UDP-N-ACETYLGLUCOSAMINE 1-CARBOXYVINYLTRANSFERASE"/>
    <property type="match status" value="1"/>
</dbReference>
<proteinExistence type="inferred from homology"/>
<dbReference type="InterPro" id="IPR050068">
    <property type="entry name" value="MurA_subfamily"/>
</dbReference>
<feature type="binding site" evidence="12">
    <location>
        <position position="327"/>
    </location>
    <ligand>
        <name>UDP-N-acetyl-alpha-D-glucosamine</name>
        <dbReference type="ChEBI" id="CHEBI:57705"/>
    </ligand>
</feature>
<reference evidence="14 15" key="1">
    <citation type="submission" date="2013-06" db="EMBL/GenBank/DDBJ databases">
        <title>Rumen cellulosomics: divergent fiber-degrading strategies revealed by comparative genome-wide analysis of six Ruminococcal strains.</title>
        <authorList>
            <person name="Dassa B."/>
            <person name="Borovok I."/>
            <person name="Lamed R."/>
            <person name="Flint H."/>
            <person name="Yeoman C.J."/>
            <person name="White B."/>
            <person name="Bayer E.A."/>
        </authorList>
    </citation>
    <scope>NUCLEOTIDE SEQUENCE [LARGE SCALE GENOMIC DNA]</scope>
    <source>
        <strain evidence="14 15">SY3</strain>
    </source>
</reference>
<evidence type="ECO:0000256" key="1">
    <source>
        <dbReference type="ARBA" id="ARBA00004496"/>
    </source>
</evidence>
<name>A0A011V521_RUMAL</name>
<feature type="binding site" evidence="12">
    <location>
        <position position="93"/>
    </location>
    <ligand>
        <name>UDP-N-acetyl-alpha-D-glucosamine</name>
        <dbReference type="ChEBI" id="CHEBI:57705"/>
    </ligand>
</feature>
<evidence type="ECO:0000256" key="3">
    <source>
        <dbReference type="ARBA" id="ARBA00022490"/>
    </source>
</evidence>
<evidence type="ECO:0000256" key="9">
    <source>
        <dbReference type="ARBA" id="ARBA00023316"/>
    </source>
</evidence>
<gene>
    <name evidence="12" type="primary">murA</name>
    <name evidence="14" type="ORF">RASY3_01960</name>
</gene>
<accession>A0A011V521</accession>
<dbReference type="Proteomes" id="UP000021369">
    <property type="component" value="Unassembled WGS sequence"/>
</dbReference>
<comment type="function">
    <text evidence="12">Cell wall formation. Adds enolpyruvyl to UDP-N-acetylglucosamine.</text>
</comment>
<keyword evidence="9 12" id="KW-0961">Cell wall biogenesis/degradation</keyword>
<evidence type="ECO:0000256" key="4">
    <source>
        <dbReference type="ARBA" id="ARBA00022618"/>
    </source>
</evidence>
<protein>
    <recommendedName>
        <fullName evidence="12">UDP-N-acetylglucosamine 1-carboxyvinyltransferase</fullName>
        <ecNumber evidence="12">2.5.1.7</ecNumber>
    </recommendedName>
    <alternativeName>
        <fullName evidence="12">Enoylpyruvate transferase</fullName>
    </alternativeName>
    <alternativeName>
        <fullName evidence="12">UDP-N-acetylglucosamine enolpyruvyl transferase</fullName>
        <shortName evidence="12">EPT</shortName>
    </alternativeName>
</protein>
<dbReference type="GO" id="GO:0051301">
    <property type="term" value="P:cell division"/>
    <property type="evidence" value="ECO:0007669"/>
    <property type="project" value="UniProtKB-KW"/>
</dbReference>
<dbReference type="GO" id="GO:0008760">
    <property type="term" value="F:UDP-N-acetylglucosamine 1-carboxyvinyltransferase activity"/>
    <property type="evidence" value="ECO:0007669"/>
    <property type="project" value="UniProtKB-UniRule"/>
</dbReference>
<dbReference type="NCBIfam" id="NF006873">
    <property type="entry name" value="PRK09369.1"/>
    <property type="match status" value="1"/>
</dbReference>
<comment type="subcellular location">
    <subcellularLocation>
        <location evidence="1 12">Cytoplasm</location>
    </subcellularLocation>
</comment>
<dbReference type="InterPro" id="IPR013792">
    <property type="entry name" value="RNA3'P_cycl/enolpyr_Trfase_a/b"/>
</dbReference>
<feature type="modified residue" description="2-(S-cysteinyl)pyruvic acid O-phosphothioketal" evidence="12">
    <location>
        <position position="117"/>
    </location>
</feature>
<feature type="binding site" evidence="12">
    <location>
        <position position="305"/>
    </location>
    <ligand>
        <name>UDP-N-acetyl-alpha-D-glucosamine</name>
        <dbReference type="ChEBI" id="CHEBI:57705"/>
    </ligand>
</feature>
<dbReference type="SUPFAM" id="SSF55205">
    <property type="entry name" value="EPT/RTPC-like"/>
    <property type="match status" value="1"/>
</dbReference>
<evidence type="ECO:0000256" key="6">
    <source>
        <dbReference type="ARBA" id="ARBA00022960"/>
    </source>
</evidence>
<dbReference type="HAMAP" id="MF_00111">
    <property type="entry name" value="MurA"/>
    <property type="match status" value="1"/>
</dbReference>
<dbReference type="InterPro" id="IPR005750">
    <property type="entry name" value="UDP_GlcNAc_COvinyl_MurA"/>
</dbReference>
<dbReference type="PATRIC" id="fig|1341156.4.peg.114"/>
<feature type="domain" description="Enolpyruvate transferase" evidence="13">
    <location>
        <begin position="7"/>
        <end position="407"/>
    </location>
</feature>
<dbReference type="NCBIfam" id="TIGR01072">
    <property type="entry name" value="murA"/>
    <property type="match status" value="1"/>
</dbReference>
<dbReference type="AlphaFoldDB" id="A0A011V521"/>
<evidence type="ECO:0000256" key="10">
    <source>
        <dbReference type="ARBA" id="ARBA00038367"/>
    </source>
</evidence>
<dbReference type="GO" id="GO:0005737">
    <property type="term" value="C:cytoplasm"/>
    <property type="evidence" value="ECO:0007669"/>
    <property type="project" value="UniProtKB-SubCell"/>
</dbReference>
<evidence type="ECO:0000313" key="14">
    <source>
        <dbReference type="EMBL" id="EXM40597.1"/>
    </source>
</evidence>
<dbReference type="UniPathway" id="UPA00219"/>
<comment type="similarity">
    <text evidence="10 12">Belongs to the EPSP synthase family. MurA subfamily.</text>
</comment>
<organism evidence="14 15">
    <name type="scientific">Ruminococcus albus SY3</name>
    <dbReference type="NCBI Taxonomy" id="1341156"/>
    <lineage>
        <taxon>Bacteria</taxon>
        <taxon>Bacillati</taxon>
        <taxon>Bacillota</taxon>
        <taxon>Clostridia</taxon>
        <taxon>Eubacteriales</taxon>
        <taxon>Oscillospiraceae</taxon>
        <taxon>Ruminococcus</taxon>
    </lineage>
</organism>
<dbReference type="Gene3D" id="3.65.10.10">
    <property type="entry name" value="Enolpyruvate transferase domain"/>
    <property type="match status" value="2"/>
</dbReference>
<dbReference type="CDD" id="cd01555">
    <property type="entry name" value="UdpNAET"/>
    <property type="match status" value="1"/>
</dbReference>
<dbReference type="RefSeq" id="WP_024857472.1">
    <property type="nucleotide sequence ID" value="NZ_JEOB01000001.1"/>
</dbReference>
<dbReference type="InterPro" id="IPR001986">
    <property type="entry name" value="Enolpyruvate_Tfrase_dom"/>
</dbReference>
<dbReference type="GO" id="GO:0071555">
    <property type="term" value="P:cell wall organization"/>
    <property type="evidence" value="ECO:0007669"/>
    <property type="project" value="UniProtKB-KW"/>
</dbReference>
<comment type="caution">
    <text evidence="14">The sequence shown here is derived from an EMBL/GenBank/DDBJ whole genome shotgun (WGS) entry which is preliminary data.</text>
</comment>
<evidence type="ECO:0000256" key="11">
    <source>
        <dbReference type="ARBA" id="ARBA00047527"/>
    </source>
</evidence>
<evidence type="ECO:0000256" key="8">
    <source>
        <dbReference type="ARBA" id="ARBA00023306"/>
    </source>
</evidence>
<evidence type="ECO:0000256" key="5">
    <source>
        <dbReference type="ARBA" id="ARBA00022679"/>
    </source>
</evidence>
<keyword evidence="3 12" id="KW-0963">Cytoplasm</keyword>
<comment type="catalytic activity">
    <reaction evidence="11 12">
        <text>phosphoenolpyruvate + UDP-N-acetyl-alpha-D-glucosamine = UDP-N-acetyl-3-O-(1-carboxyvinyl)-alpha-D-glucosamine + phosphate</text>
        <dbReference type="Rhea" id="RHEA:18681"/>
        <dbReference type="ChEBI" id="CHEBI:43474"/>
        <dbReference type="ChEBI" id="CHEBI:57705"/>
        <dbReference type="ChEBI" id="CHEBI:58702"/>
        <dbReference type="ChEBI" id="CHEBI:68483"/>
        <dbReference type="EC" id="2.5.1.7"/>
    </reaction>
</comment>
<sequence length="429" mass="46203">MEKFFIRGGNPLKGTVYISGAKNAAVALVAATILCDEPCTLENVPAISDITKCLDILKSMGAVVKMEKEGVIYIDTSTINTTKVPYKLAETMRASSYFLGTLLGRFHEAFVPMPGGCYLGDRPIDQHLKAFKALGATDEVVRGANYVKADKLVGNQIYFDFVTVGATMNAIFAAVKAKGQTIIENAAKEPHIVDVANFLNSMGADIRGAGTDVIKIRGVEYLHGTTYATIPDQIEAGTYMVAAAATKGDVVIANVIPKHLESITAKLRKCGVCVEENDESVHVWVDGPIMNTTVKTQPHPGFPTDMQPQFSTLLTMAQGTSKVTEEIFNNRFRYVAELRKMGADVSVEGGKVAIIQGVPTLKGAPVQATDLRAGAALVIAGLAADGLTEIDNIHYIERGYEHIDKKLRELGADITRVIVPDNEHVEMTS</sequence>
<feature type="binding site" evidence="12">
    <location>
        <begin position="122"/>
        <end position="126"/>
    </location>
    <ligand>
        <name>UDP-N-acetyl-alpha-D-glucosamine</name>
        <dbReference type="ChEBI" id="CHEBI:57705"/>
    </ligand>
</feature>
<evidence type="ECO:0000256" key="12">
    <source>
        <dbReference type="HAMAP-Rule" id="MF_00111"/>
    </source>
</evidence>
<evidence type="ECO:0000256" key="7">
    <source>
        <dbReference type="ARBA" id="ARBA00022984"/>
    </source>
</evidence>
<dbReference type="NCBIfam" id="NF009470">
    <property type="entry name" value="PRK12830.1"/>
    <property type="match status" value="1"/>
</dbReference>
<dbReference type="Pfam" id="PF00275">
    <property type="entry name" value="EPSP_synthase"/>
    <property type="match status" value="1"/>
</dbReference>
<keyword evidence="7 12" id="KW-0573">Peptidoglycan synthesis</keyword>
<feature type="active site" description="Proton donor" evidence="12">
    <location>
        <position position="117"/>
    </location>
</feature>
<dbReference type="PANTHER" id="PTHR43783:SF2">
    <property type="entry name" value="UDP-N-ACETYLGLUCOSAMINE 1-CARBOXYVINYLTRANSFERASE 2"/>
    <property type="match status" value="1"/>
</dbReference>
<dbReference type="GO" id="GO:0019277">
    <property type="term" value="P:UDP-N-acetylgalactosamine biosynthetic process"/>
    <property type="evidence" value="ECO:0007669"/>
    <property type="project" value="InterPro"/>
</dbReference>
<evidence type="ECO:0000313" key="15">
    <source>
        <dbReference type="Proteomes" id="UP000021369"/>
    </source>
</evidence>
<feature type="binding site" evidence="12">
    <location>
        <begin position="22"/>
        <end position="23"/>
    </location>
    <ligand>
        <name>phosphoenolpyruvate</name>
        <dbReference type="ChEBI" id="CHEBI:58702"/>
    </ligand>
</feature>
<keyword evidence="4 12" id="KW-0132">Cell division</keyword>
<dbReference type="GO" id="GO:0009252">
    <property type="term" value="P:peptidoglycan biosynthetic process"/>
    <property type="evidence" value="ECO:0007669"/>
    <property type="project" value="UniProtKB-UniRule"/>
</dbReference>
<comment type="pathway">
    <text evidence="2 12">Cell wall biogenesis; peptidoglycan biosynthesis.</text>
</comment>
<evidence type="ECO:0000259" key="13">
    <source>
        <dbReference type="Pfam" id="PF00275"/>
    </source>
</evidence>
<comment type="caution">
    <text evidence="12">Lacks conserved residue(s) required for the propagation of feature annotation.</text>
</comment>
<keyword evidence="12" id="KW-0670">Pyruvate</keyword>
<keyword evidence="8 12" id="KW-0131">Cell cycle</keyword>
<keyword evidence="5 12" id="KW-0808">Transferase</keyword>
<dbReference type="EC" id="2.5.1.7" evidence="12"/>
<dbReference type="OrthoDB" id="9803760at2"/>
<keyword evidence="15" id="KW-1185">Reference proteome</keyword>
<evidence type="ECO:0000256" key="2">
    <source>
        <dbReference type="ARBA" id="ARBA00004752"/>
    </source>
</evidence>
<dbReference type="EMBL" id="JEOB01000001">
    <property type="protein sequence ID" value="EXM40597.1"/>
    <property type="molecule type" value="Genomic_DNA"/>
</dbReference>
<keyword evidence="6 12" id="KW-0133">Cell shape</keyword>
<dbReference type="InterPro" id="IPR036968">
    <property type="entry name" value="Enolpyruvate_Tfrase_sf"/>
</dbReference>
<dbReference type="GO" id="GO:0008360">
    <property type="term" value="P:regulation of cell shape"/>
    <property type="evidence" value="ECO:0007669"/>
    <property type="project" value="UniProtKB-KW"/>
</dbReference>